<evidence type="ECO:0000313" key="6">
    <source>
        <dbReference type="Proteomes" id="UP000198538"/>
    </source>
</evidence>
<keyword evidence="1" id="KW-0805">Transcription regulation</keyword>
<organism evidence="5 6">
    <name type="scientific">Paenibacillus polysaccharolyticus</name>
    <dbReference type="NCBI Taxonomy" id="582692"/>
    <lineage>
        <taxon>Bacteria</taxon>
        <taxon>Bacillati</taxon>
        <taxon>Bacillota</taxon>
        <taxon>Bacilli</taxon>
        <taxon>Bacillales</taxon>
        <taxon>Paenibacillaceae</taxon>
        <taxon>Paenibacillus</taxon>
    </lineage>
</organism>
<evidence type="ECO:0000256" key="3">
    <source>
        <dbReference type="ARBA" id="ARBA00023163"/>
    </source>
</evidence>
<dbReference type="InterPro" id="IPR050807">
    <property type="entry name" value="TransReg_Diox_bact_type"/>
</dbReference>
<proteinExistence type="predicted"/>
<keyword evidence="3" id="KW-0804">Transcription</keyword>
<gene>
    <name evidence="5" type="ORF">SAMN05720606_10191</name>
</gene>
<dbReference type="GO" id="GO:0003700">
    <property type="term" value="F:DNA-binding transcription factor activity"/>
    <property type="evidence" value="ECO:0007669"/>
    <property type="project" value="TreeGrafter"/>
</dbReference>
<evidence type="ECO:0000259" key="4">
    <source>
        <dbReference type="PROSITE" id="PS50943"/>
    </source>
</evidence>
<evidence type="ECO:0000256" key="2">
    <source>
        <dbReference type="ARBA" id="ARBA00023125"/>
    </source>
</evidence>
<dbReference type="InterPro" id="IPR001387">
    <property type="entry name" value="Cro/C1-type_HTH"/>
</dbReference>
<evidence type="ECO:0000256" key="1">
    <source>
        <dbReference type="ARBA" id="ARBA00023015"/>
    </source>
</evidence>
<keyword evidence="6" id="KW-1185">Reference proteome</keyword>
<dbReference type="Proteomes" id="UP000198538">
    <property type="component" value="Unassembled WGS sequence"/>
</dbReference>
<feature type="domain" description="HTH cro/C1-type" evidence="4">
    <location>
        <begin position="11"/>
        <end position="65"/>
    </location>
</feature>
<dbReference type="GO" id="GO:0005829">
    <property type="term" value="C:cytosol"/>
    <property type="evidence" value="ECO:0007669"/>
    <property type="project" value="TreeGrafter"/>
</dbReference>
<name>A0A1G5ASU3_9BACL</name>
<protein>
    <submittedName>
        <fullName evidence="5">Helix-turn-helix</fullName>
    </submittedName>
</protein>
<dbReference type="PANTHER" id="PTHR46797">
    <property type="entry name" value="HTH-TYPE TRANSCRIPTIONAL REGULATOR"/>
    <property type="match status" value="1"/>
</dbReference>
<dbReference type="SMART" id="SM00530">
    <property type="entry name" value="HTH_XRE"/>
    <property type="match status" value="1"/>
</dbReference>
<dbReference type="AlphaFoldDB" id="A0A1G5ASU3"/>
<dbReference type="Gene3D" id="1.10.260.40">
    <property type="entry name" value="lambda repressor-like DNA-binding domains"/>
    <property type="match status" value="1"/>
</dbReference>
<dbReference type="Pfam" id="PF01381">
    <property type="entry name" value="HTH_3"/>
    <property type="match status" value="1"/>
</dbReference>
<dbReference type="STRING" id="582692.SAMN05720606_10191"/>
<reference evidence="6" key="1">
    <citation type="submission" date="2016-10" db="EMBL/GenBank/DDBJ databases">
        <authorList>
            <person name="Varghese N."/>
            <person name="Submissions S."/>
        </authorList>
    </citation>
    <scope>NUCLEOTIDE SEQUENCE [LARGE SCALE GENOMIC DNA]</scope>
    <source>
        <strain evidence="6">BL9</strain>
    </source>
</reference>
<evidence type="ECO:0000313" key="5">
    <source>
        <dbReference type="EMBL" id="SCX80958.1"/>
    </source>
</evidence>
<dbReference type="CDD" id="cd00093">
    <property type="entry name" value="HTH_XRE"/>
    <property type="match status" value="1"/>
</dbReference>
<dbReference type="GO" id="GO:0003677">
    <property type="term" value="F:DNA binding"/>
    <property type="evidence" value="ECO:0007669"/>
    <property type="project" value="UniProtKB-KW"/>
</dbReference>
<dbReference type="PROSITE" id="PS50943">
    <property type="entry name" value="HTH_CROC1"/>
    <property type="match status" value="1"/>
</dbReference>
<dbReference type="SUPFAM" id="SSF47413">
    <property type="entry name" value="lambda repressor-like DNA-binding domains"/>
    <property type="match status" value="1"/>
</dbReference>
<dbReference type="EMBL" id="FMVM01000001">
    <property type="protein sequence ID" value="SCX80958.1"/>
    <property type="molecule type" value="Genomic_DNA"/>
</dbReference>
<keyword evidence="2" id="KW-0238">DNA-binding</keyword>
<dbReference type="PANTHER" id="PTHR46797:SF23">
    <property type="entry name" value="HTH-TYPE TRANSCRIPTIONAL REGULATOR SUTR"/>
    <property type="match status" value="1"/>
</dbReference>
<dbReference type="RefSeq" id="WP_090914859.1">
    <property type="nucleotide sequence ID" value="NZ_FMVM01000001.1"/>
</dbReference>
<accession>A0A1G5ASU3</accession>
<sequence length="113" mass="12944">MNLVQKLGERIRFIRKEQGLSQEVLAERAGLHTNYLGAVERGEKNVTVESLEKISHGLSVTLDELFRYIDPMGDKDDIAHIVELLSTRTDADRKMALTLLLSVFTWEENKYQP</sequence>
<dbReference type="InterPro" id="IPR010982">
    <property type="entry name" value="Lambda_DNA-bd_dom_sf"/>
</dbReference>